<feature type="transmembrane region" description="Helical" evidence="1">
    <location>
        <begin position="77"/>
        <end position="98"/>
    </location>
</feature>
<comment type="caution">
    <text evidence="2">The sequence shown here is derived from an EMBL/GenBank/DDBJ whole genome shotgun (WGS) entry which is preliminary data.</text>
</comment>
<feature type="transmembrane region" description="Helical" evidence="1">
    <location>
        <begin position="179"/>
        <end position="199"/>
    </location>
</feature>
<dbReference type="RefSeq" id="WP_145581375.1">
    <property type="nucleotide sequence ID" value="NZ_CADEPK010000051.1"/>
</dbReference>
<reference evidence="2 3" key="1">
    <citation type="submission" date="2023-07" db="EMBL/GenBank/DDBJ databases">
        <title>Genomic Encyclopedia of Type Strains, Phase IV (KMG-IV): sequencing the most valuable type-strain genomes for metagenomic binning, comparative biology and taxonomic classification.</title>
        <authorList>
            <person name="Goeker M."/>
        </authorList>
    </citation>
    <scope>NUCLEOTIDE SEQUENCE [LARGE SCALE GENOMIC DNA]</scope>
    <source>
        <strain evidence="2 3">DSM 17723</strain>
    </source>
</reference>
<evidence type="ECO:0008006" key="4">
    <source>
        <dbReference type="Google" id="ProtNLM"/>
    </source>
</evidence>
<keyword evidence="1" id="KW-0812">Transmembrane</keyword>
<organism evidence="2 3">
    <name type="scientific">Metabacillus niabensis</name>
    <dbReference type="NCBI Taxonomy" id="324854"/>
    <lineage>
        <taxon>Bacteria</taxon>
        <taxon>Bacillati</taxon>
        <taxon>Bacillota</taxon>
        <taxon>Bacilli</taxon>
        <taxon>Bacillales</taxon>
        <taxon>Bacillaceae</taxon>
        <taxon>Metabacillus</taxon>
    </lineage>
</organism>
<feature type="transmembrane region" description="Helical" evidence="1">
    <location>
        <begin position="148"/>
        <end position="167"/>
    </location>
</feature>
<name>A0ABT9Z2B0_9BACI</name>
<keyword evidence="3" id="KW-1185">Reference proteome</keyword>
<sequence>MTKIMEQFLETLKQALPNSVDKEEVIREYEIHIEEKRIDMPHLTIDEIITQLGDPLDIAKQYEEVQPIAVRFVSRNFVFCNFMFFIIGSLLTVCYHLYEDSLLSEAWGLLAQIPLTIVIIYTVFWMMLGFEIGREYGLLGKQVFSKTVFISLIPNVLLMMMTLFHFIPTEWFQPILTPSFITICVIMTVLIYPISKLFYHIGVHRSV</sequence>
<dbReference type="Proteomes" id="UP001232245">
    <property type="component" value="Unassembled WGS sequence"/>
</dbReference>
<dbReference type="EMBL" id="JAUSTZ010000003">
    <property type="protein sequence ID" value="MDQ0225425.1"/>
    <property type="molecule type" value="Genomic_DNA"/>
</dbReference>
<dbReference type="Pfam" id="PF22564">
    <property type="entry name" value="HAAS"/>
    <property type="match status" value="1"/>
</dbReference>
<proteinExistence type="predicted"/>
<gene>
    <name evidence="2" type="ORF">J2S02_001769</name>
</gene>
<evidence type="ECO:0000256" key="1">
    <source>
        <dbReference type="SAM" id="Phobius"/>
    </source>
</evidence>
<keyword evidence="1" id="KW-0472">Membrane</keyword>
<accession>A0ABT9Z2B0</accession>
<protein>
    <recommendedName>
        <fullName evidence="4">DUF1700 domain-containing protein</fullName>
    </recommendedName>
</protein>
<evidence type="ECO:0000313" key="3">
    <source>
        <dbReference type="Proteomes" id="UP001232245"/>
    </source>
</evidence>
<evidence type="ECO:0000313" key="2">
    <source>
        <dbReference type="EMBL" id="MDQ0225425.1"/>
    </source>
</evidence>
<feature type="transmembrane region" description="Helical" evidence="1">
    <location>
        <begin position="110"/>
        <end position="128"/>
    </location>
</feature>
<keyword evidence="1" id="KW-1133">Transmembrane helix</keyword>